<protein>
    <submittedName>
        <fullName evidence="2">Uncharacterized protein</fullName>
    </submittedName>
</protein>
<accession>A0A9Q0S119</accession>
<feature type="compositionally biased region" description="Basic and acidic residues" evidence="1">
    <location>
        <begin position="72"/>
        <end position="82"/>
    </location>
</feature>
<proteinExistence type="predicted"/>
<evidence type="ECO:0000256" key="1">
    <source>
        <dbReference type="SAM" id="MobiDB-lite"/>
    </source>
</evidence>
<evidence type="ECO:0000313" key="2">
    <source>
        <dbReference type="EMBL" id="KAJ6639886.1"/>
    </source>
</evidence>
<feature type="region of interest" description="Disordered" evidence="1">
    <location>
        <begin position="57"/>
        <end position="82"/>
    </location>
</feature>
<keyword evidence="3" id="KW-1185">Reference proteome</keyword>
<reference evidence="2" key="1">
    <citation type="submission" date="2022-07" db="EMBL/GenBank/DDBJ databases">
        <authorList>
            <person name="Trinca V."/>
            <person name="Uliana J.V.C."/>
            <person name="Torres T.T."/>
            <person name="Ward R.J."/>
            <person name="Monesi N."/>
        </authorList>
    </citation>
    <scope>NUCLEOTIDE SEQUENCE</scope>
    <source>
        <strain evidence="2">HSMRA1968</strain>
        <tissue evidence="2">Whole embryos</tissue>
    </source>
</reference>
<name>A0A9Q0S119_9DIPT</name>
<organism evidence="2 3">
    <name type="scientific">Pseudolycoriella hygida</name>
    <dbReference type="NCBI Taxonomy" id="35572"/>
    <lineage>
        <taxon>Eukaryota</taxon>
        <taxon>Metazoa</taxon>
        <taxon>Ecdysozoa</taxon>
        <taxon>Arthropoda</taxon>
        <taxon>Hexapoda</taxon>
        <taxon>Insecta</taxon>
        <taxon>Pterygota</taxon>
        <taxon>Neoptera</taxon>
        <taxon>Endopterygota</taxon>
        <taxon>Diptera</taxon>
        <taxon>Nematocera</taxon>
        <taxon>Sciaroidea</taxon>
        <taxon>Sciaridae</taxon>
        <taxon>Pseudolycoriella</taxon>
    </lineage>
</organism>
<sequence>MSGLAGRPVREFHNTPKNNSIAYAPVNQSQVQQLVSSALGTLVGEDSPALHLEQRVVHSHGTSQRTAIPRYRVTDLHPDRGL</sequence>
<evidence type="ECO:0000313" key="3">
    <source>
        <dbReference type="Proteomes" id="UP001151699"/>
    </source>
</evidence>
<gene>
    <name evidence="2" type="ORF">Bhyg_12633</name>
</gene>
<dbReference type="AlphaFoldDB" id="A0A9Q0S119"/>
<dbReference type="EMBL" id="WJQU01000003">
    <property type="protein sequence ID" value="KAJ6639886.1"/>
    <property type="molecule type" value="Genomic_DNA"/>
</dbReference>
<dbReference type="Proteomes" id="UP001151699">
    <property type="component" value="Chromosome X"/>
</dbReference>
<comment type="caution">
    <text evidence="2">The sequence shown here is derived from an EMBL/GenBank/DDBJ whole genome shotgun (WGS) entry which is preliminary data.</text>
</comment>